<feature type="domain" description="Ferric oxidoreductase" evidence="9">
    <location>
        <begin position="99"/>
        <end position="197"/>
    </location>
</feature>
<evidence type="ECO:0000259" key="9">
    <source>
        <dbReference type="Pfam" id="PF01794"/>
    </source>
</evidence>
<keyword evidence="7" id="KW-0249">Electron transport</keyword>
<reference evidence="10" key="1">
    <citation type="submission" date="2015-07" db="EMBL/GenBank/DDBJ databases">
        <title>Draft Genome Sequences of Anaerolinea thermolimosa IMO-1, Bellilinea caldifistulae GOMI-1, Leptolinea tardivitalis YMTK-2, Levilinea saccharolytica KIBI-1,Longilinea arvoryzae KOME-1, Previously Described as Members of the Anaerolineaceae (Chloroflexi).</title>
        <authorList>
            <person name="Sekiguchi Y."/>
            <person name="Ohashi A."/>
            <person name="Matsuura N."/>
            <person name="Tourlousse M.D."/>
        </authorList>
    </citation>
    <scope>NUCLEOTIDE SEQUENCE [LARGE SCALE GENOMIC DNA]</scope>
    <source>
        <strain evidence="10">KOME-1</strain>
    </source>
</reference>
<dbReference type="GO" id="GO:0016679">
    <property type="term" value="F:oxidoreductase activity, acting on diphenols and related substances as donors"/>
    <property type="evidence" value="ECO:0007669"/>
    <property type="project" value="TreeGrafter"/>
</dbReference>
<dbReference type="STRING" id="360412.LARV_03722"/>
<evidence type="ECO:0000256" key="1">
    <source>
        <dbReference type="ARBA" id="ARBA00004141"/>
    </source>
</evidence>
<dbReference type="Pfam" id="PF01794">
    <property type="entry name" value="Ferric_reduct"/>
    <property type="match status" value="1"/>
</dbReference>
<evidence type="ECO:0000256" key="7">
    <source>
        <dbReference type="HAMAP-Rule" id="MF_01207"/>
    </source>
</evidence>
<evidence type="ECO:0000256" key="4">
    <source>
        <dbReference type="ARBA" id="ARBA00022989"/>
    </source>
</evidence>
<keyword evidence="7" id="KW-0349">Heme</keyword>
<keyword evidence="2 7" id="KW-0813">Transport</keyword>
<organism evidence="10">
    <name type="scientific">Longilinea arvoryzae</name>
    <dbReference type="NCBI Taxonomy" id="360412"/>
    <lineage>
        <taxon>Bacteria</taxon>
        <taxon>Bacillati</taxon>
        <taxon>Chloroflexota</taxon>
        <taxon>Anaerolineae</taxon>
        <taxon>Anaerolineales</taxon>
        <taxon>Anaerolineaceae</taxon>
        <taxon>Longilinea</taxon>
    </lineage>
</organism>
<feature type="transmembrane region" description="Helical" evidence="7">
    <location>
        <begin position="119"/>
        <end position="141"/>
    </location>
</feature>
<evidence type="ECO:0000256" key="2">
    <source>
        <dbReference type="ARBA" id="ARBA00022448"/>
    </source>
</evidence>
<dbReference type="Proteomes" id="UP000055060">
    <property type="component" value="Unassembled WGS sequence"/>
</dbReference>
<sequence length="244" mass="27442">MLRFSRKTSTTHASFTHPSSTHPFSPPHPSPHHPLTQNSSQNFSFRVVLILAHALALLPLAHLIFAALTGGLTVNPIQYVEQRLGDAAIAVLTADLAVNPAVTITGWHKLSKLARPLGLYAFGYAFAHFLVFIGLDFGFSGPLLWQELREKPFILLGLSALILLAALAITSFKWWMRRLGRNWKRLHRLVYVAGILVVIHYGLALKGDFFHLRGNELLPLLYAVVILILLAMRIPWVKRRLKRR</sequence>
<feature type="transmembrane region" description="Helical" evidence="7">
    <location>
        <begin position="217"/>
        <end position="236"/>
    </location>
</feature>
<feature type="transmembrane region" description="Helical" evidence="7">
    <location>
        <begin position="88"/>
        <end position="107"/>
    </location>
</feature>
<dbReference type="GO" id="GO:0005886">
    <property type="term" value="C:plasma membrane"/>
    <property type="evidence" value="ECO:0007669"/>
    <property type="project" value="UniProtKB-SubCell"/>
</dbReference>
<keyword evidence="7" id="KW-0288">FMN</keyword>
<keyword evidence="5 7" id="KW-0408">Iron</keyword>
<proteinExistence type="inferred from homology"/>
<keyword evidence="3 7" id="KW-0812">Transmembrane</keyword>
<dbReference type="InterPro" id="IPR013130">
    <property type="entry name" value="Fe3_Rdtase_TM_dom"/>
</dbReference>
<dbReference type="PANTHER" id="PTHR36964">
    <property type="entry name" value="PROTEIN-METHIONINE-SULFOXIDE REDUCTASE HEME-BINDING SUBUNIT MSRQ"/>
    <property type="match status" value="1"/>
</dbReference>
<dbReference type="GO" id="GO:0020037">
    <property type="term" value="F:heme binding"/>
    <property type="evidence" value="ECO:0007669"/>
    <property type="project" value="UniProtKB-UniRule"/>
</dbReference>
<keyword evidence="4 7" id="KW-1133">Transmembrane helix</keyword>
<dbReference type="GO" id="GO:0009055">
    <property type="term" value="F:electron transfer activity"/>
    <property type="evidence" value="ECO:0007669"/>
    <property type="project" value="UniProtKB-UniRule"/>
</dbReference>
<keyword evidence="11" id="KW-1185">Reference proteome</keyword>
<evidence type="ECO:0000313" key="11">
    <source>
        <dbReference type="Proteomes" id="UP000055060"/>
    </source>
</evidence>
<comment type="similarity">
    <text evidence="7">Belongs to the MsrQ family.</text>
</comment>
<evidence type="ECO:0000256" key="3">
    <source>
        <dbReference type="ARBA" id="ARBA00022692"/>
    </source>
</evidence>
<evidence type="ECO:0000313" key="10">
    <source>
        <dbReference type="EMBL" id="GAP15927.1"/>
    </source>
</evidence>
<dbReference type="GO" id="GO:0010181">
    <property type="term" value="F:FMN binding"/>
    <property type="evidence" value="ECO:0007669"/>
    <property type="project" value="UniProtKB-UniRule"/>
</dbReference>
<comment type="subcellular location">
    <subcellularLocation>
        <location evidence="7">Cell membrane</location>
        <topology evidence="7">Multi-pass membrane protein</topology>
    </subcellularLocation>
    <subcellularLocation>
        <location evidence="1">Membrane</location>
        <topology evidence="1">Multi-pass membrane protein</topology>
    </subcellularLocation>
</comment>
<evidence type="ECO:0000256" key="8">
    <source>
        <dbReference type="SAM" id="MobiDB-lite"/>
    </source>
</evidence>
<keyword evidence="6 7" id="KW-0472">Membrane</keyword>
<evidence type="ECO:0000256" key="6">
    <source>
        <dbReference type="ARBA" id="ARBA00023136"/>
    </source>
</evidence>
<comment type="cofactor">
    <cofactor evidence="7">
        <name>heme b</name>
        <dbReference type="ChEBI" id="CHEBI:60344"/>
    </cofactor>
    <text evidence="7">Binds 1 heme b (iron(II)-protoporphyrin IX) group per subunit.</text>
</comment>
<feature type="transmembrane region" description="Helical" evidence="7">
    <location>
        <begin position="188"/>
        <end position="205"/>
    </location>
</feature>
<feature type="transmembrane region" description="Helical" evidence="7">
    <location>
        <begin position="47"/>
        <end position="68"/>
    </location>
</feature>
<comment type="subunit">
    <text evidence="7">Heterodimer of a catalytic subunit (MsrP) and a heme-binding subunit (MsrQ).</text>
</comment>
<keyword evidence="7" id="KW-0479">Metal-binding</keyword>
<dbReference type="HAMAP" id="MF_01207">
    <property type="entry name" value="MsrQ"/>
    <property type="match status" value="1"/>
</dbReference>
<dbReference type="AlphaFoldDB" id="A0A0K8MZ73"/>
<dbReference type="PANTHER" id="PTHR36964:SF1">
    <property type="entry name" value="PROTEIN-METHIONINE-SULFOXIDE REDUCTASE HEME-BINDING SUBUNIT MSRQ"/>
    <property type="match status" value="1"/>
</dbReference>
<comment type="function">
    <text evidence="7">Part of the MsrPQ system that repairs oxidized cell envelope proteins containing methionine sulfoxide residues (Met-O), using respiratory chain electrons. Thus protects these proteins from oxidative-stress damage caused by reactive species of oxygen and chlorine. MsrPQ is essential for the maintenance of envelope integrity under bleach stress, rescuing a wide series of structurally unrelated cell envelope proteins from methionine oxidation. MsrQ provides electrons for reduction to the reductase catalytic subunit MsrP, using the quinone pool of the respiratory chain.</text>
</comment>
<feature type="transmembrane region" description="Helical" evidence="7">
    <location>
        <begin position="153"/>
        <end position="176"/>
    </location>
</feature>
<dbReference type="GO" id="GO:0030091">
    <property type="term" value="P:protein repair"/>
    <property type="evidence" value="ECO:0007669"/>
    <property type="project" value="UniProtKB-UniRule"/>
</dbReference>
<dbReference type="EMBL" id="DF967973">
    <property type="protein sequence ID" value="GAP15927.1"/>
    <property type="molecule type" value="Genomic_DNA"/>
</dbReference>
<gene>
    <name evidence="7" type="primary">msrQ</name>
    <name evidence="10" type="ORF">LARV_03722</name>
</gene>
<feature type="region of interest" description="Disordered" evidence="8">
    <location>
        <begin position="1"/>
        <end position="36"/>
    </location>
</feature>
<dbReference type="InterPro" id="IPR022837">
    <property type="entry name" value="MsrQ-like"/>
</dbReference>
<accession>A0A0K8MZ73</accession>
<dbReference type="GO" id="GO:0046872">
    <property type="term" value="F:metal ion binding"/>
    <property type="evidence" value="ECO:0007669"/>
    <property type="project" value="UniProtKB-KW"/>
</dbReference>
<keyword evidence="7" id="KW-0285">Flavoprotein</keyword>
<keyword evidence="7" id="KW-1003">Cell membrane</keyword>
<evidence type="ECO:0000256" key="5">
    <source>
        <dbReference type="ARBA" id="ARBA00023004"/>
    </source>
</evidence>
<protein>
    <recommendedName>
        <fullName evidence="7">Protein-methionine-sulfoxide reductase heme-binding subunit MsrQ</fullName>
    </recommendedName>
    <alternativeName>
        <fullName evidence="7">Flavocytochrome MsrQ</fullName>
    </alternativeName>
</protein>
<comment type="cofactor">
    <cofactor evidence="7">
        <name>FMN</name>
        <dbReference type="ChEBI" id="CHEBI:58210"/>
    </cofactor>
    <text evidence="7">Binds 1 FMN per subunit.</text>
</comment>
<feature type="compositionally biased region" description="Low complexity" evidence="8">
    <location>
        <begin position="14"/>
        <end position="23"/>
    </location>
</feature>
<name>A0A0K8MZ73_9CHLR</name>